<dbReference type="Proteomes" id="UP000215914">
    <property type="component" value="Chromosome 14"/>
</dbReference>
<name>A0A251SDS6_HELAN</name>
<evidence type="ECO:0000256" key="1">
    <source>
        <dbReference type="SAM" id="Phobius"/>
    </source>
</evidence>
<keyword evidence="1" id="KW-1133">Transmembrane helix</keyword>
<keyword evidence="1" id="KW-0472">Membrane</keyword>
<feature type="transmembrane region" description="Helical" evidence="1">
    <location>
        <begin position="143"/>
        <end position="162"/>
    </location>
</feature>
<evidence type="ECO:0000313" key="4">
    <source>
        <dbReference type="Proteomes" id="UP000215914"/>
    </source>
</evidence>
<keyword evidence="1" id="KW-0812">Transmembrane</keyword>
<evidence type="ECO:0000313" key="3">
    <source>
        <dbReference type="EMBL" id="OTF96987.1"/>
    </source>
</evidence>
<proteinExistence type="predicted"/>
<gene>
    <name evidence="3" type="ORF">HannXRQ_Chr14g0429581</name>
    <name evidence="2" type="ORF">HanXRQr2_Chr03g0114411</name>
</gene>
<reference evidence="3" key="2">
    <citation type="submission" date="2017-02" db="EMBL/GenBank/DDBJ databases">
        <title>Sunflower complete genome.</title>
        <authorList>
            <person name="Langlade N."/>
            <person name="Munos S."/>
        </authorList>
    </citation>
    <scope>NUCLEOTIDE SEQUENCE [LARGE SCALE GENOMIC DNA]</scope>
    <source>
        <tissue evidence="3">Leaves</tissue>
    </source>
</reference>
<keyword evidence="4" id="KW-1185">Reference proteome</keyword>
<reference evidence="2" key="3">
    <citation type="submission" date="2020-06" db="EMBL/GenBank/DDBJ databases">
        <title>Helianthus annuus Genome sequencing and assembly Release 2.</title>
        <authorList>
            <person name="Gouzy J."/>
            <person name="Langlade N."/>
            <person name="Munos S."/>
        </authorList>
    </citation>
    <scope>NUCLEOTIDE SEQUENCE</scope>
    <source>
        <tissue evidence="2">Leaves</tissue>
    </source>
</reference>
<dbReference type="Gramene" id="mRNA:HanXRQr2_Chr03g0114411">
    <property type="protein sequence ID" value="mRNA:HanXRQr2_Chr03g0114411"/>
    <property type="gene ID" value="HanXRQr2_Chr03g0114411"/>
</dbReference>
<dbReference type="EMBL" id="MNCJ02000318">
    <property type="protein sequence ID" value="KAF5814732.1"/>
    <property type="molecule type" value="Genomic_DNA"/>
</dbReference>
<dbReference type="AlphaFoldDB" id="A0A251SDS6"/>
<dbReference type="EMBL" id="CM007903">
    <property type="protein sequence ID" value="OTF96987.1"/>
    <property type="molecule type" value="Genomic_DNA"/>
</dbReference>
<accession>A0A251SDS6</accession>
<dbReference type="InParanoid" id="A0A251SDS6"/>
<evidence type="ECO:0000313" key="2">
    <source>
        <dbReference type="EMBL" id="KAF5814732.1"/>
    </source>
</evidence>
<reference evidence="2 4" key="1">
    <citation type="journal article" date="2017" name="Nature">
        <title>The sunflower genome provides insights into oil metabolism, flowering and Asterid evolution.</title>
        <authorList>
            <person name="Badouin H."/>
            <person name="Gouzy J."/>
            <person name="Grassa C.J."/>
            <person name="Murat F."/>
            <person name="Staton S.E."/>
            <person name="Cottret L."/>
            <person name="Lelandais-Briere C."/>
            <person name="Owens G.L."/>
            <person name="Carrere S."/>
            <person name="Mayjonade B."/>
            <person name="Legrand L."/>
            <person name="Gill N."/>
            <person name="Kane N.C."/>
            <person name="Bowers J.E."/>
            <person name="Hubner S."/>
            <person name="Bellec A."/>
            <person name="Berard A."/>
            <person name="Berges H."/>
            <person name="Blanchet N."/>
            <person name="Boniface M.C."/>
            <person name="Brunel D."/>
            <person name="Catrice O."/>
            <person name="Chaidir N."/>
            <person name="Claudel C."/>
            <person name="Donnadieu C."/>
            <person name="Faraut T."/>
            <person name="Fievet G."/>
            <person name="Helmstetter N."/>
            <person name="King M."/>
            <person name="Knapp S.J."/>
            <person name="Lai Z."/>
            <person name="Le Paslier M.C."/>
            <person name="Lippi Y."/>
            <person name="Lorenzon L."/>
            <person name="Mandel J.R."/>
            <person name="Marage G."/>
            <person name="Marchand G."/>
            <person name="Marquand E."/>
            <person name="Bret-Mestries E."/>
            <person name="Morien E."/>
            <person name="Nambeesan S."/>
            <person name="Nguyen T."/>
            <person name="Pegot-Espagnet P."/>
            <person name="Pouilly N."/>
            <person name="Raftis F."/>
            <person name="Sallet E."/>
            <person name="Schiex T."/>
            <person name="Thomas J."/>
            <person name="Vandecasteele C."/>
            <person name="Vares D."/>
            <person name="Vear F."/>
            <person name="Vautrin S."/>
            <person name="Crespi M."/>
            <person name="Mangin B."/>
            <person name="Burke J.M."/>
            <person name="Salse J."/>
            <person name="Munos S."/>
            <person name="Vincourt P."/>
            <person name="Rieseberg L.H."/>
            <person name="Langlade N.B."/>
        </authorList>
    </citation>
    <scope>NUCLEOTIDE SEQUENCE [LARGE SCALE GENOMIC DNA]</scope>
    <source>
        <strain evidence="4">cv. SF193</strain>
        <tissue evidence="2">Leaves</tissue>
    </source>
</reference>
<organism evidence="3 4">
    <name type="scientific">Helianthus annuus</name>
    <name type="common">Common sunflower</name>
    <dbReference type="NCBI Taxonomy" id="4232"/>
    <lineage>
        <taxon>Eukaryota</taxon>
        <taxon>Viridiplantae</taxon>
        <taxon>Streptophyta</taxon>
        <taxon>Embryophyta</taxon>
        <taxon>Tracheophyta</taxon>
        <taxon>Spermatophyta</taxon>
        <taxon>Magnoliopsida</taxon>
        <taxon>eudicotyledons</taxon>
        <taxon>Gunneridae</taxon>
        <taxon>Pentapetalae</taxon>
        <taxon>asterids</taxon>
        <taxon>campanulids</taxon>
        <taxon>Asterales</taxon>
        <taxon>Asteraceae</taxon>
        <taxon>Asteroideae</taxon>
        <taxon>Heliantheae alliance</taxon>
        <taxon>Heliantheae</taxon>
        <taxon>Helianthus</taxon>
    </lineage>
</organism>
<protein>
    <submittedName>
        <fullName evidence="3">Uncharacterized protein</fullName>
    </submittedName>
</protein>
<sequence length="165" mass="18293">MSFSVLQQYPWQVFHHLPISWLLTRAANESNEHEQPIEGDHSVVVPVPPAGTSAKSKCMARCEKITRLMNRQRVRRPVALSPPTGPESFVITLSESGTVTVCLTVEPSYKSSYKEEVKALKIAWGTTLVLLNIVRLEKKLASLIYMSMGLLWLSIVCCLLLVGGG</sequence>